<evidence type="ECO:0000256" key="6">
    <source>
        <dbReference type="ARBA" id="ARBA00023004"/>
    </source>
</evidence>
<dbReference type="GO" id="GO:0005506">
    <property type="term" value="F:iron ion binding"/>
    <property type="evidence" value="ECO:0007669"/>
    <property type="project" value="InterPro"/>
</dbReference>
<dbReference type="Gene3D" id="1.10.630.10">
    <property type="entry name" value="Cytochrome P450"/>
    <property type="match status" value="1"/>
</dbReference>
<keyword evidence="7" id="KW-0503">Monooxygenase</keyword>
<evidence type="ECO:0000256" key="7">
    <source>
        <dbReference type="ARBA" id="ARBA00023033"/>
    </source>
</evidence>
<evidence type="ECO:0000256" key="4">
    <source>
        <dbReference type="ARBA" id="ARBA00022723"/>
    </source>
</evidence>
<evidence type="ECO:0000256" key="3">
    <source>
        <dbReference type="ARBA" id="ARBA00022617"/>
    </source>
</evidence>
<comment type="similarity">
    <text evidence="2">Belongs to the cytochrome P450 family.</text>
</comment>
<evidence type="ECO:0000256" key="1">
    <source>
        <dbReference type="ARBA" id="ARBA00001971"/>
    </source>
</evidence>
<dbReference type="AlphaFoldDB" id="A0AB39BC39"/>
<proteinExistence type="inferred from homology"/>
<evidence type="ECO:0000313" key="9">
    <source>
        <dbReference type="EMBL" id="XDI03792.1"/>
    </source>
</evidence>
<name>A0AB39BC39_9MICO</name>
<dbReference type="GO" id="GO:0016125">
    <property type="term" value="P:sterol metabolic process"/>
    <property type="evidence" value="ECO:0007669"/>
    <property type="project" value="TreeGrafter"/>
</dbReference>
<keyword evidence="4" id="KW-0479">Metal-binding</keyword>
<dbReference type="SUPFAM" id="SSF48264">
    <property type="entry name" value="Cytochrome P450"/>
    <property type="match status" value="1"/>
</dbReference>
<keyword evidence="6" id="KW-0408">Iron</keyword>
<dbReference type="GO" id="GO:0004497">
    <property type="term" value="F:monooxygenase activity"/>
    <property type="evidence" value="ECO:0007669"/>
    <property type="project" value="UniProtKB-KW"/>
</dbReference>
<evidence type="ECO:0000256" key="2">
    <source>
        <dbReference type="ARBA" id="ARBA00010617"/>
    </source>
</evidence>
<evidence type="ECO:0000256" key="5">
    <source>
        <dbReference type="ARBA" id="ARBA00023002"/>
    </source>
</evidence>
<comment type="cofactor">
    <cofactor evidence="1">
        <name>heme</name>
        <dbReference type="ChEBI" id="CHEBI:30413"/>
    </cofactor>
</comment>
<protein>
    <submittedName>
        <fullName evidence="9">Cytochrome P450</fullName>
    </submittedName>
</protein>
<dbReference type="PANTHER" id="PTHR24286">
    <property type="entry name" value="CYTOCHROME P450 26"/>
    <property type="match status" value="1"/>
</dbReference>
<keyword evidence="3" id="KW-0349">Heme</keyword>
<dbReference type="Pfam" id="PF00067">
    <property type="entry name" value="p450"/>
    <property type="match status" value="1"/>
</dbReference>
<dbReference type="GO" id="GO:0020037">
    <property type="term" value="F:heme binding"/>
    <property type="evidence" value="ECO:0007669"/>
    <property type="project" value="InterPro"/>
</dbReference>
<accession>A0AB39BC39</accession>
<keyword evidence="5" id="KW-0560">Oxidoreductase</keyword>
<dbReference type="PANTHER" id="PTHR24286:SF24">
    <property type="entry name" value="LANOSTEROL 14-ALPHA DEMETHYLASE"/>
    <property type="match status" value="1"/>
</dbReference>
<sequence length="430" mass="46968">MNRPLLDDSVRLMLHGYGLGSRVWARVRPGARAAPMRLLGDDALLVRGADAVRMFYDESLVARHGAMPALVQETLFGRGSVHSLDGDEHRHRKANFVDIAYEDEQVARLTPLFEAEWRAELDDWERGGRRSAYDAAVGVFGRAGMRWAGLPGTAAAKTRWAGRLAQIVDGFGAPYSPEYLLAYGNRLWSDKHSARLVEAVRTGGLHPAEGTALHAWAWHRDRRGELLESRLAGVELQNSIRPLVAVARFVAFAAKELHDRPEWRERIAHETAERGALVGGPLATAFAQEIRRTAPFVPLLPGWTLTDLEVDGQHVPRGGRLLLDILGTNTDESSWQSAGAFDPDRFVGVDDYEAIPVFIPHGGAGVTTGHRCPGEKLAISGLASAVAALSDPRVAVLDEGLRVNRRRLPTKPASGGRVRASGSPSRCPFH</sequence>
<dbReference type="InterPro" id="IPR001128">
    <property type="entry name" value="Cyt_P450"/>
</dbReference>
<gene>
    <name evidence="9" type="ORF">ABFY20_10550</name>
</gene>
<dbReference type="EMBL" id="CP162511">
    <property type="protein sequence ID" value="XDI03792.1"/>
    <property type="molecule type" value="Genomic_DNA"/>
</dbReference>
<organism evidence="9">
    <name type="scientific">Herbiconiux sp. A18JL235</name>
    <dbReference type="NCBI Taxonomy" id="3152363"/>
    <lineage>
        <taxon>Bacteria</taxon>
        <taxon>Bacillati</taxon>
        <taxon>Actinomycetota</taxon>
        <taxon>Actinomycetes</taxon>
        <taxon>Micrococcales</taxon>
        <taxon>Microbacteriaceae</taxon>
        <taxon>Herbiconiux</taxon>
    </lineage>
</organism>
<feature type="region of interest" description="Disordered" evidence="8">
    <location>
        <begin position="407"/>
        <end position="430"/>
    </location>
</feature>
<evidence type="ECO:0000256" key="8">
    <source>
        <dbReference type="SAM" id="MobiDB-lite"/>
    </source>
</evidence>
<dbReference type="RefSeq" id="WP_368496210.1">
    <property type="nucleotide sequence ID" value="NZ_CP162511.1"/>
</dbReference>
<reference evidence="9" key="1">
    <citation type="submission" date="2024-05" db="EMBL/GenBank/DDBJ databases">
        <title>Herbiconiux sp. A18JL235.</title>
        <authorList>
            <person name="Zhang G."/>
        </authorList>
    </citation>
    <scope>NUCLEOTIDE SEQUENCE</scope>
    <source>
        <strain evidence="9">A18JL235</strain>
    </source>
</reference>
<dbReference type="InterPro" id="IPR036396">
    <property type="entry name" value="Cyt_P450_sf"/>
</dbReference>
<dbReference type="GO" id="GO:0016705">
    <property type="term" value="F:oxidoreductase activity, acting on paired donors, with incorporation or reduction of molecular oxygen"/>
    <property type="evidence" value="ECO:0007669"/>
    <property type="project" value="InterPro"/>
</dbReference>